<dbReference type="InterPro" id="IPR055247">
    <property type="entry name" value="InsJ-like_HTH"/>
</dbReference>
<feature type="domain" description="Insertion element IS150 protein InsJ-like helix-turn-helix" evidence="2">
    <location>
        <begin position="17"/>
        <end position="67"/>
    </location>
</feature>
<reference evidence="5 8" key="2">
    <citation type="journal article" date="2018" name="Int. J. Syst. Evol. Microbiol.">
        <title>Marinobacterium aestuarii sp. nov., a benzene-degrading marine bacterium isolated from estuary sediment.</title>
        <authorList>
            <person name="Bae S.S."/>
            <person name="Jung J."/>
            <person name="Chung D."/>
            <person name="Baek K."/>
        </authorList>
    </citation>
    <scope>NUCLEOTIDE SEQUENCE [LARGE SCALE GENOMIC DNA]</scope>
    <source>
        <strain evidence="5 8">ST58-10</strain>
    </source>
</reference>
<dbReference type="GO" id="GO:0003676">
    <property type="term" value="F:nucleic acid binding"/>
    <property type="evidence" value="ECO:0007669"/>
    <property type="project" value="InterPro"/>
</dbReference>
<dbReference type="OrthoDB" id="129174at2"/>
<dbReference type="STRING" id="1821621.A8C75_04635"/>
<dbReference type="SUPFAM" id="SSF46689">
    <property type="entry name" value="Homeodomain-like"/>
    <property type="match status" value="1"/>
</dbReference>
<evidence type="ECO:0000259" key="1">
    <source>
        <dbReference type="Pfam" id="PF13358"/>
    </source>
</evidence>
<organism evidence="5 8">
    <name type="scientific">Marinobacterium aestuarii</name>
    <dbReference type="NCBI Taxonomy" id="1821621"/>
    <lineage>
        <taxon>Bacteria</taxon>
        <taxon>Pseudomonadati</taxon>
        <taxon>Pseudomonadota</taxon>
        <taxon>Gammaproteobacteria</taxon>
        <taxon>Oceanospirillales</taxon>
        <taxon>Oceanospirillaceae</taxon>
        <taxon>Marinobacterium</taxon>
    </lineage>
</organism>
<dbReference type="Pfam" id="PF13518">
    <property type="entry name" value="HTH_28"/>
    <property type="match status" value="1"/>
</dbReference>
<dbReference type="Pfam" id="PF13358">
    <property type="entry name" value="DDE_3"/>
    <property type="match status" value="1"/>
</dbReference>
<evidence type="ECO:0000259" key="2">
    <source>
        <dbReference type="Pfam" id="PF13518"/>
    </source>
</evidence>
<accession>A0A1A9F2K7</accession>
<gene>
    <name evidence="4" type="ORF">A8C75_04635</name>
    <name evidence="5" type="ORF">A8C75_17660</name>
    <name evidence="6" type="ORF">A8C75_18075</name>
    <name evidence="7" type="ORF">A8C75_18645</name>
</gene>
<name>A0A1A9F2K7_9GAMM</name>
<evidence type="ECO:0000313" key="4">
    <source>
        <dbReference type="EMBL" id="ANG61836.1"/>
    </source>
</evidence>
<dbReference type="KEGG" id="mars:A8C75_18645"/>
<dbReference type="InterPro" id="IPR036397">
    <property type="entry name" value="RNaseH_sf"/>
</dbReference>
<dbReference type="InterPro" id="IPR047655">
    <property type="entry name" value="Transpos_IS630-like"/>
</dbReference>
<dbReference type="EMBL" id="CP015839">
    <property type="protein sequence ID" value="ANG64118.1"/>
    <property type="molecule type" value="Genomic_DNA"/>
</dbReference>
<dbReference type="EMBL" id="CP015839">
    <property type="protein sequence ID" value="ANG64193.1"/>
    <property type="molecule type" value="Genomic_DNA"/>
</dbReference>
<evidence type="ECO:0000313" key="8">
    <source>
        <dbReference type="Proteomes" id="UP000078070"/>
    </source>
</evidence>
<evidence type="ECO:0008006" key="9">
    <source>
        <dbReference type="Google" id="ProtNLM"/>
    </source>
</evidence>
<evidence type="ECO:0000313" key="5">
    <source>
        <dbReference type="EMBL" id="ANG64118.1"/>
    </source>
</evidence>
<dbReference type="EMBL" id="CP015839">
    <property type="protein sequence ID" value="ANG64292.1"/>
    <property type="molecule type" value="Genomic_DNA"/>
</dbReference>
<dbReference type="KEGG" id="mars:A8C75_17660"/>
<dbReference type="Proteomes" id="UP000078070">
    <property type="component" value="Chromosome"/>
</dbReference>
<dbReference type="Gene3D" id="3.30.420.10">
    <property type="entry name" value="Ribonuclease H-like superfamily/Ribonuclease H"/>
    <property type="match status" value="1"/>
</dbReference>
<sequence>MNTDARKLSTEQQELLRQQAIRLRLKGKTFREIGQLLNVHPDTVGRWYQRYEAGGKAALTVQKRGPKNKPRRLTEAQEQRVIEAVKDQMPDQYKLGFALWTRRAIAQLIKQFWGIDIPVRTLGDYLKRWGFSPQKPLKKAWEQNPARVDAWLKEEYPQIKARAKAENAQIFWGDETGIKNTTQHGRSYAPIGKTPVQPLPAKRVSLNMISAITNQGTVRFMLYESMMNAKVLIKFLRALIESTPGKVFLILDNLRVHHAKIVKRWLAKKPVKRYLEVFFLPAYSPELNPDEYLNCDLKNMVHSGPAVRSIDDLKKRTRSCMLTLQRRPERVKTYFRAGHIRYAA</sequence>
<dbReference type="Pfam" id="PF13592">
    <property type="entry name" value="HTH_33"/>
    <property type="match status" value="1"/>
</dbReference>
<protein>
    <recommendedName>
        <fullName evidence="9">DDE endonuclease</fullName>
    </recommendedName>
</protein>
<keyword evidence="8" id="KW-1185">Reference proteome</keyword>
<feature type="domain" description="Tc1-like transposase DDE" evidence="1">
    <location>
        <begin position="170"/>
        <end position="314"/>
    </location>
</feature>
<evidence type="ECO:0000313" key="7">
    <source>
        <dbReference type="EMBL" id="ANG64292.1"/>
    </source>
</evidence>
<dbReference type="PANTHER" id="PTHR46564">
    <property type="entry name" value="TRANSPOSASE"/>
    <property type="match status" value="1"/>
</dbReference>
<dbReference type="KEGG" id="mars:A8C75_18075"/>
<dbReference type="EMBL" id="CP015839">
    <property type="protein sequence ID" value="ANG61836.1"/>
    <property type="molecule type" value="Genomic_DNA"/>
</dbReference>
<dbReference type="PANTHER" id="PTHR46564:SF1">
    <property type="entry name" value="TRANSPOSASE"/>
    <property type="match status" value="1"/>
</dbReference>
<reference evidence="8" key="1">
    <citation type="submission" date="2016-05" db="EMBL/GenBank/DDBJ databases">
        <authorList>
            <person name="Baek K."/>
            <person name="Yang S.-J."/>
        </authorList>
    </citation>
    <scope>NUCLEOTIDE SEQUENCE [LARGE SCALE GENOMIC DNA]</scope>
    <source>
        <strain evidence="8">ST58-10</strain>
    </source>
</reference>
<evidence type="ECO:0000313" key="6">
    <source>
        <dbReference type="EMBL" id="ANG64193.1"/>
    </source>
</evidence>
<dbReference type="KEGG" id="mars:A8C75_04635"/>
<dbReference type="Gene3D" id="1.10.10.10">
    <property type="entry name" value="Winged helix-like DNA-binding domain superfamily/Winged helix DNA-binding domain"/>
    <property type="match status" value="1"/>
</dbReference>
<dbReference type="InterPro" id="IPR009057">
    <property type="entry name" value="Homeodomain-like_sf"/>
</dbReference>
<dbReference type="AlphaFoldDB" id="A0A1A9F2K7"/>
<dbReference type="NCBIfam" id="NF033545">
    <property type="entry name" value="transpos_IS630"/>
    <property type="match status" value="1"/>
</dbReference>
<dbReference type="InterPro" id="IPR036388">
    <property type="entry name" value="WH-like_DNA-bd_sf"/>
</dbReference>
<dbReference type="RefSeq" id="WP_067378797.1">
    <property type="nucleotide sequence ID" value="NZ_CP015839.1"/>
</dbReference>
<dbReference type="InterPro" id="IPR025959">
    <property type="entry name" value="Winged_HTH_dom"/>
</dbReference>
<dbReference type="InterPro" id="IPR038717">
    <property type="entry name" value="Tc1-like_DDE_dom"/>
</dbReference>
<feature type="domain" description="Winged helix-turn helix" evidence="3">
    <location>
        <begin position="97"/>
        <end position="155"/>
    </location>
</feature>
<proteinExistence type="predicted"/>
<evidence type="ECO:0000259" key="3">
    <source>
        <dbReference type="Pfam" id="PF13592"/>
    </source>
</evidence>